<protein>
    <recommendedName>
        <fullName evidence="10">Integrase catalytic domain-containing protein</fullName>
    </recommendedName>
</protein>
<comment type="function">
    <text evidence="7">Reverse transcriptase/ribonuclease H (RT) is a multifunctional enzyme that catalyzes the conversion of the retro-elements RNA genome into dsDNA within the VLP. The enzyme displays a DNA polymerase activity that can copy either DNA or RNA templates, and a ribonuclease H (RNase H) activity that cleaves the RNA strand of RNA-DNA heteroduplexes during plus-strand synthesis and hydrolyzes RNA primers. The conversion leads to a linear dsDNA copy of the retrotransposon that includes long terminal repeats (LTRs) at both ends.</text>
</comment>
<comment type="function">
    <text evidence="8">Integrase (IN) targets the VLP to the nucleus, where a subparticle preintegration complex (PIC) containing at least integrase and the newly synthesized dsDNA copy of the retrotransposon must transit the nuclear membrane. Once in the nucleus, integrase performs the integration of the dsDNA into the host genome.</text>
</comment>
<dbReference type="VEuPathDB" id="FungiDB:CXQ85_004492"/>
<evidence type="ECO:0000313" key="11">
    <source>
        <dbReference type="EMBL" id="PVH20976.1"/>
    </source>
</evidence>
<feature type="compositionally biased region" description="Polar residues" evidence="9">
    <location>
        <begin position="729"/>
        <end position="756"/>
    </location>
</feature>
<sequence>MNHSTTQSVIQTSLSAVRAPYTEHLYKDGGNLEHQQEFVYPFKLSAKDDYLYWLFQVTLEIQSVFSSDTAQYVAKYLQGGENDAKEALRDLNRDQSKRIIDNSNRIAESIMKNCKDIFLGNAYAAASSKLESLRIRHQNEFKFNAGEFVDYLTRWGKRILESVNSGNGTKRQHLWMLTSNGFTNKEHYFMASFVHHGGNHKPTIKDYFEEQGIKDINLADRYNDSVTTNQLYLKNENLPWNGPTMAPKPTTMFYVGKGGMCSYCNKPNHEEKDCWYKFPEQRPPVKNPQGNKRKRNHNGNRGPRNNRNKRRKPKTNNSAPFPSHIGCVFDVSVPGHSPRMTNQFGSSPFLWDTGSEVHIVKDWDLLYDFVKSPQVFAGIGGMKLVSEGYGKIKGTDANGNAILLDKVYYLKKSKANIISGKRPFGIENLTFRQQDSTLRDGNNNIINRTDAPGYVIVDLKCETFKKPRVYLTENEKQRAYQDAHTSVNKVDWNTKATFSQKDLETHIRTGHPNHQQYAQLRKENPWLPLIASDIRTHCQACQLGTMTNKRKEHESETVVTRPLQVIHADVCGPIQPFGYDYSQYFLVVVDKYTRTYYVTPMRMKGDTKLALYNTLSQLRHDFPDGKFDELRIDNGLEFQGPMGRQGHIESLLQLGITPKYTSPYNSHQNGTAERAIRALSAKARVLLIQSGLPLTYWPEAFKMAAHVEEYEDADSQFSPVPVDKMDISTPAQSSNETSLDLEQASTKTDQILTSSPRKVEEDVSSSAGISSSFDRDGMDTEEVETQEATSSEPSGASTEPRLGSGEQQPLRTDPKNERQHNSRKSSRLAEKRRAKSDMCQNTGKTKKTKVKYAVTKVKYAKGNQSAKSAKGGNRRVNHLRRIGQVNNAVLDNSVHQPFDNTFDSRVLYTVDDSLANLPFMNDTHAVNYVNPNKRNKEEEKNTVHYIPETYKEAISCDDQAKWKEAIKSELESLKSNDTFTETDLPYGRRPIEYKWIFNIKHDGTYKARLVAKGFSQIKDKDYKETFSPVVKYDTVKISLALATKLQMKVHQVDVKTAFLNGRLKSDLYLTIPEGLQTQSNRMKVLKLNGALYGLKQAPLIWNLEINKKLISIGFTPNRKEPCLYYKNVSGIMVIVVLYVDDMLIMCKDESVIKAVKAELKRSYDIKDLGKASRFLGMNICQTNSGYSVSLKEYIDEKITTYLDNDKPCYNPCATDWSEKLLPLDDDELFEDPGLYREIIGKLLFASTTVRYDIAFITGVLARYCNKPALKHFEYCNRVLRYLKSTSEFSLNYTSKDKSSRNFIKVAGYSDADWGNCKETSKSVSGLIFTMLGAPILWKSKKQGPVALSSTEAEAYALCETTRNAVWLKDFLISLGLWTEKRWIPIYVDNQACLNIASQENFTSERTKHIRIRLSYIQDECKNGNVNLIKIPTENNLSDILTKGLTTDTFNHLKSLG</sequence>
<keyword evidence="5" id="KW-0694">RNA-binding</keyword>
<comment type="subcellular location">
    <subcellularLocation>
        <location evidence="3">Cytoplasm</location>
    </subcellularLocation>
    <subcellularLocation>
        <location evidence="2">Nucleus</location>
    </subcellularLocation>
</comment>
<feature type="region of interest" description="Disordered" evidence="9">
    <location>
        <begin position="716"/>
        <end position="847"/>
    </location>
</feature>
<dbReference type="Proteomes" id="UP000244309">
    <property type="component" value="Unassembled WGS sequence"/>
</dbReference>
<dbReference type="Gene3D" id="3.30.420.10">
    <property type="entry name" value="Ribonuclease H-like superfamily/Ribonuclease H"/>
    <property type="match status" value="1"/>
</dbReference>
<dbReference type="SUPFAM" id="SSF53098">
    <property type="entry name" value="Ribonuclease H-like"/>
    <property type="match status" value="1"/>
</dbReference>
<feature type="domain" description="Integrase catalytic" evidence="10">
    <location>
        <begin position="558"/>
        <end position="729"/>
    </location>
</feature>
<proteinExistence type="predicted"/>
<dbReference type="InterPro" id="IPR043502">
    <property type="entry name" value="DNA/RNA_pol_sf"/>
</dbReference>
<name>A0A2V1ATY2_9ASCO</name>
<dbReference type="InterPro" id="IPR012337">
    <property type="entry name" value="RNaseH-like_sf"/>
</dbReference>
<dbReference type="GO" id="GO:0015074">
    <property type="term" value="P:DNA integration"/>
    <property type="evidence" value="ECO:0007669"/>
    <property type="project" value="InterPro"/>
</dbReference>
<accession>A0A2V1ATY2</accession>
<dbReference type="PANTHER" id="PTHR11439">
    <property type="entry name" value="GAG-POL-RELATED RETROTRANSPOSON"/>
    <property type="match status" value="1"/>
</dbReference>
<dbReference type="InterPro" id="IPR013103">
    <property type="entry name" value="RVT_2"/>
</dbReference>
<keyword evidence="6" id="KW-0539">Nucleus</keyword>
<dbReference type="GO" id="GO:0003723">
    <property type="term" value="F:RNA binding"/>
    <property type="evidence" value="ECO:0007669"/>
    <property type="project" value="UniProtKB-KW"/>
</dbReference>
<dbReference type="EMBL" id="PKFO01000004">
    <property type="protein sequence ID" value="PVH20976.1"/>
    <property type="molecule type" value="Genomic_DNA"/>
</dbReference>
<dbReference type="InterPro" id="IPR001584">
    <property type="entry name" value="Integrase_cat-core"/>
</dbReference>
<feature type="compositionally biased region" description="Basic residues" evidence="9">
    <location>
        <begin position="821"/>
        <end position="834"/>
    </location>
</feature>
<dbReference type="Pfam" id="PF07727">
    <property type="entry name" value="RVT_2"/>
    <property type="match status" value="1"/>
</dbReference>
<organism evidence="11 12">
    <name type="scientific">Candidozyma haemuli</name>
    <dbReference type="NCBI Taxonomy" id="45357"/>
    <lineage>
        <taxon>Eukaryota</taxon>
        <taxon>Fungi</taxon>
        <taxon>Dikarya</taxon>
        <taxon>Ascomycota</taxon>
        <taxon>Saccharomycotina</taxon>
        <taxon>Pichiomycetes</taxon>
        <taxon>Metschnikowiaceae</taxon>
        <taxon>Candidozyma</taxon>
    </lineage>
</organism>
<keyword evidence="4" id="KW-0963">Cytoplasm</keyword>
<evidence type="ECO:0000259" key="10">
    <source>
        <dbReference type="PROSITE" id="PS50994"/>
    </source>
</evidence>
<dbReference type="OrthoDB" id="5423336at2759"/>
<dbReference type="GeneID" id="37009822"/>
<evidence type="ECO:0000256" key="8">
    <source>
        <dbReference type="ARBA" id="ARBA00025615"/>
    </source>
</evidence>
<keyword evidence="12" id="KW-1185">Reference proteome</keyword>
<dbReference type="PROSITE" id="PS50994">
    <property type="entry name" value="INTEGRASE"/>
    <property type="match status" value="1"/>
</dbReference>
<evidence type="ECO:0000256" key="2">
    <source>
        <dbReference type="ARBA" id="ARBA00004123"/>
    </source>
</evidence>
<evidence type="ECO:0000256" key="4">
    <source>
        <dbReference type="ARBA" id="ARBA00022490"/>
    </source>
</evidence>
<evidence type="ECO:0000313" key="12">
    <source>
        <dbReference type="Proteomes" id="UP000244309"/>
    </source>
</evidence>
<dbReference type="CDD" id="cd09272">
    <property type="entry name" value="RNase_HI_RT_Ty1"/>
    <property type="match status" value="1"/>
</dbReference>
<dbReference type="GO" id="GO:0005634">
    <property type="term" value="C:nucleus"/>
    <property type="evidence" value="ECO:0007669"/>
    <property type="project" value="UniProtKB-SubCell"/>
</dbReference>
<dbReference type="InterPro" id="IPR036397">
    <property type="entry name" value="RNaseH_sf"/>
</dbReference>
<evidence type="ECO:0000256" key="9">
    <source>
        <dbReference type="SAM" id="MobiDB-lite"/>
    </source>
</evidence>
<dbReference type="SUPFAM" id="SSF56672">
    <property type="entry name" value="DNA/RNA polymerases"/>
    <property type="match status" value="1"/>
</dbReference>
<feature type="region of interest" description="Disordered" evidence="9">
    <location>
        <begin position="280"/>
        <end position="323"/>
    </location>
</feature>
<evidence type="ECO:0000256" key="6">
    <source>
        <dbReference type="ARBA" id="ARBA00023242"/>
    </source>
</evidence>
<evidence type="ECO:0000256" key="7">
    <source>
        <dbReference type="ARBA" id="ARBA00025590"/>
    </source>
</evidence>
<feature type="compositionally biased region" description="Polar residues" evidence="9">
    <location>
        <begin position="786"/>
        <end position="797"/>
    </location>
</feature>
<dbReference type="PANTHER" id="PTHR11439:SF483">
    <property type="entry name" value="PEPTIDE SYNTHASE GLIP-LIKE, PUTATIVE (AFU_ORTHOLOGUE AFUA_3G12920)-RELATED"/>
    <property type="match status" value="1"/>
</dbReference>
<gene>
    <name evidence="11" type="ORF">CXQ85_004492</name>
</gene>
<comment type="caution">
    <text evidence="11">The sequence shown here is derived from an EMBL/GenBank/DDBJ whole genome shotgun (WGS) entry which is preliminary data.</text>
</comment>
<evidence type="ECO:0000256" key="3">
    <source>
        <dbReference type="ARBA" id="ARBA00004496"/>
    </source>
</evidence>
<comment type="catalytic activity">
    <reaction evidence="1">
        <text>Endonucleolytic cleavage to 5'-phosphomonoester.</text>
        <dbReference type="EC" id="3.1.26.4"/>
    </reaction>
</comment>
<dbReference type="STRING" id="45357.A0A2V1ATY2"/>
<evidence type="ECO:0000256" key="1">
    <source>
        <dbReference type="ARBA" id="ARBA00000077"/>
    </source>
</evidence>
<dbReference type="RefSeq" id="XP_025341916.1">
    <property type="nucleotide sequence ID" value="XM_025488108.1"/>
</dbReference>
<reference evidence="11 12" key="1">
    <citation type="submission" date="2017-12" db="EMBL/GenBank/DDBJ databases">
        <title>Genome Sequence of a Multidrug-Resistant Candida haemulonii Isolate from a Patient with Chronic Leg Ulcers in Israel.</title>
        <authorList>
            <person name="Chow N.A."/>
            <person name="Gade L."/>
            <person name="Batra D."/>
            <person name="Rowe L.A."/>
            <person name="Ben-Ami R."/>
            <person name="Loparev V.N."/>
            <person name="Litvintseva A.P."/>
        </authorList>
    </citation>
    <scope>NUCLEOTIDE SEQUENCE [LARGE SCALE GENOMIC DNA]</scope>
    <source>
        <strain evidence="11 12">B11899</strain>
    </source>
</reference>
<dbReference type="GO" id="GO:0004523">
    <property type="term" value="F:RNA-DNA hybrid ribonuclease activity"/>
    <property type="evidence" value="ECO:0007669"/>
    <property type="project" value="UniProtKB-EC"/>
</dbReference>
<feature type="compositionally biased region" description="Basic residues" evidence="9">
    <location>
        <begin position="291"/>
        <end position="314"/>
    </location>
</feature>
<evidence type="ECO:0000256" key="5">
    <source>
        <dbReference type="ARBA" id="ARBA00022884"/>
    </source>
</evidence>
<dbReference type="GO" id="GO:0005737">
    <property type="term" value="C:cytoplasm"/>
    <property type="evidence" value="ECO:0007669"/>
    <property type="project" value="UniProtKB-SubCell"/>
</dbReference>